<keyword evidence="8 11" id="KW-1133">Transmembrane helix</keyword>
<evidence type="ECO:0000256" key="10">
    <source>
        <dbReference type="ARBA" id="ARBA00023136"/>
    </source>
</evidence>
<reference evidence="13" key="2">
    <citation type="submission" date="2015-02" db="UniProtKB">
        <authorList>
            <consortium name="EnsemblMetazoa"/>
        </authorList>
    </citation>
    <scope>IDENTIFICATION</scope>
</reference>
<dbReference type="GO" id="GO:0016020">
    <property type="term" value="C:membrane"/>
    <property type="evidence" value="ECO:0007669"/>
    <property type="project" value="UniProtKB-SubCell"/>
</dbReference>
<dbReference type="EnsemblMetazoa" id="SMAR015697-RA">
    <property type="protein sequence ID" value="SMAR015697-PA"/>
    <property type="gene ID" value="SMAR015697"/>
</dbReference>
<dbReference type="PANTHER" id="PTHR10106:SF24">
    <property type="entry name" value="NO EXTENDED MEMORY, ISOFORM A"/>
    <property type="match status" value="1"/>
</dbReference>
<feature type="transmembrane region" description="Helical" evidence="11">
    <location>
        <begin position="191"/>
        <end position="212"/>
    </location>
</feature>
<evidence type="ECO:0000256" key="8">
    <source>
        <dbReference type="ARBA" id="ARBA00022989"/>
    </source>
</evidence>
<dbReference type="AlphaFoldDB" id="T1JPC0"/>
<evidence type="ECO:0000256" key="11">
    <source>
        <dbReference type="SAM" id="Phobius"/>
    </source>
</evidence>
<name>T1JPC0_STRMM</name>
<keyword evidence="9" id="KW-0408">Iron</keyword>
<dbReference type="Proteomes" id="UP000014500">
    <property type="component" value="Unassembled WGS sequence"/>
</dbReference>
<evidence type="ECO:0000256" key="4">
    <source>
        <dbReference type="ARBA" id="ARBA00022617"/>
    </source>
</evidence>
<comment type="cofactor">
    <cofactor evidence="1">
        <name>heme b</name>
        <dbReference type="ChEBI" id="CHEBI:60344"/>
    </cofactor>
</comment>
<evidence type="ECO:0000256" key="9">
    <source>
        <dbReference type="ARBA" id="ARBA00023004"/>
    </source>
</evidence>
<organism evidence="13 14">
    <name type="scientific">Strigamia maritima</name>
    <name type="common">European centipede</name>
    <name type="synonym">Geophilus maritimus</name>
    <dbReference type="NCBI Taxonomy" id="126957"/>
    <lineage>
        <taxon>Eukaryota</taxon>
        <taxon>Metazoa</taxon>
        <taxon>Ecdysozoa</taxon>
        <taxon>Arthropoda</taxon>
        <taxon>Myriapoda</taxon>
        <taxon>Chilopoda</taxon>
        <taxon>Pleurostigmophora</taxon>
        <taxon>Geophilomorpha</taxon>
        <taxon>Linotaeniidae</taxon>
        <taxon>Strigamia</taxon>
    </lineage>
</organism>
<evidence type="ECO:0000256" key="6">
    <source>
        <dbReference type="ARBA" id="ARBA00022723"/>
    </source>
</evidence>
<dbReference type="GO" id="GO:0046872">
    <property type="term" value="F:metal ion binding"/>
    <property type="evidence" value="ECO:0007669"/>
    <property type="project" value="UniProtKB-KW"/>
</dbReference>
<keyword evidence="14" id="KW-1185">Reference proteome</keyword>
<dbReference type="STRING" id="126957.T1JPC0"/>
<dbReference type="OMA" id="TPNGIDM"/>
<feature type="transmembrane region" description="Helical" evidence="11">
    <location>
        <begin position="147"/>
        <end position="171"/>
    </location>
</feature>
<keyword evidence="7" id="KW-0249">Electron transport</keyword>
<dbReference type="FunFam" id="1.20.120.1770:FF:000001">
    <property type="entry name" value="Cytochrome b reductase 1"/>
    <property type="match status" value="1"/>
</dbReference>
<evidence type="ECO:0000256" key="7">
    <source>
        <dbReference type="ARBA" id="ARBA00022982"/>
    </source>
</evidence>
<evidence type="ECO:0000256" key="3">
    <source>
        <dbReference type="ARBA" id="ARBA00022448"/>
    </source>
</evidence>
<feature type="domain" description="Cytochrome b561" evidence="12">
    <location>
        <begin position="23"/>
        <end position="258"/>
    </location>
</feature>
<dbReference type="HOGENOM" id="CLU_069712_1_0_1"/>
<keyword evidence="10 11" id="KW-0472">Membrane</keyword>
<dbReference type="Pfam" id="PF03188">
    <property type="entry name" value="Cytochrom_B561"/>
    <property type="match status" value="1"/>
</dbReference>
<keyword evidence="5 11" id="KW-0812">Transmembrane</keyword>
<feature type="transmembrane region" description="Helical" evidence="11">
    <location>
        <begin position="12"/>
        <end position="40"/>
    </location>
</feature>
<evidence type="ECO:0000313" key="13">
    <source>
        <dbReference type="EnsemblMetazoa" id="SMAR015697-PA"/>
    </source>
</evidence>
<dbReference type="GO" id="GO:0016491">
    <property type="term" value="F:oxidoreductase activity"/>
    <property type="evidence" value="ECO:0007669"/>
    <property type="project" value="InterPro"/>
</dbReference>
<sequence>TRTKEPEKWNYCTCSWFFILLLALQVLLWGSVALAIYWVMGYRGGFGWNEKKRKLNIHPVLMIGGFVFFMGQSMLMYRTCRCCRHIYTKLFHTVVHLVAMPTIIIGVVVAFDYHDSRGSERSSSGSEFYETIRGRFPIPHLYSLHSWLGVATLGLFAIQFIVGFFSFLVLLCCDSKTASFRSKLQPIHTHFGLATFLLAIGTCVTGLTQKVIEDLNERGANGVITGPKYQDLPPEGLVVNVLAVVLVAAGLLMAFIIRYAPFRGRRSDLVGERL</sequence>
<proteinExistence type="predicted"/>
<evidence type="ECO:0000256" key="5">
    <source>
        <dbReference type="ARBA" id="ARBA00022692"/>
    </source>
</evidence>
<keyword evidence="4" id="KW-0349">Heme</keyword>
<evidence type="ECO:0000256" key="1">
    <source>
        <dbReference type="ARBA" id="ARBA00001970"/>
    </source>
</evidence>
<dbReference type="InterPro" id="IPR043205">
    <property type="entry name" value="CYB561/CYBRD1-like"/>
</dbReference>
<evidence type="ECO:0000259" key="12">
    <source>
        <dbReference type="PROSITE" id="PS50939"/>
    </source>
</evidence>
<comment type="subcellular location">
    <subcellularLocation>
        <location evidence="2">Membrane</location>
        <topology evidence="2">Multi-pass membrane protein</topology>
    </subcellularLocation>
</comment>
<feature type="transmembrane region" description="Helical" evidence="11">
    <location>
        <begin position="90"/>
        <end position="111"/>
    </location>
</feature>
<reference evidence="14" key="1">
    <citation type="submission" date="2011-05" db="EMBL/GenBank/DDBJ databases">
        <authorList>
            <person name="Richards S.R."/>
            <person name="Qu J."/>
            <person name="Jiang H."/>
            <person name="Jhangiani S.N."/>
            <person name="Agravi P."/>
            <person name="Goodspeed R."/>
            <person name="Gross S."/>
            <person name="Mandapat C."/>
            <person name="Jackson L."/>
            <person name="Mathew T."/>
            <person name="Pu L."/>
            <person name="Thornton R."/>
            <person name="Saada N."/>
            <person name="Wilczek-Boney K.B."/>
            <person name="Lee S."/>
            <person name="Kovar C."/>
            <person name="Wu Y."/>
            <person name="Scherer S.E."/>
            <person name="Worley K.C."/>
            <person name="Muzny D.M."/>
            <person name="Gibbs R."/>
        </authorList>
    </citation>
    <scope>NUCLEOTIDE SEQUENCE</scope>
    <source>
        <strain evidence="14">Brora</strain>
    </source>
</reference>
<evidence type="ECO:0000313" key="14">
    <source>
        <dbReference type="Proteomes" id="UP000014500"/>
    </source>
</evidence>
<evidence type="ECO:0000256" key="2">
    <source>
        <dbReference type="ARBA" id="ARBA00004141"/>
    </source>
</evidence>
<keyword evidence="3" id="KW-0813">Transport</keyword>
<protein>
    <recommendedName>
        <fullName evidence="12">Cytochrome b561 domain-containing protein</fullName>
    </recommendedName>
</protein>
<dbReference type="Gene3D" id="1.20.120.1770">
    <property type="match status" value="1"/>
</dbReference>
<dbReference type="SMART" id="SM00665">
    <property type="entry name" value="B561"/>
    <property type="match status" value="1"/>
</dbReference>
<dbReference type="InterPro" id="IPR006593">
    <property type="entry name" value="Cyt_b561/ferric_Rdtase_TM"/>
</dbReference>
<accession>T1JPC0</accession>
<keyword evidence="6" id="KW-0479">Metal-binding</keyword>
<feature type="transmembrane region" description="Helical" evidence="11">
    <location>
        <begin position="60"/>
        <end position="78"/>
    </location>
</feature>
<dbReference type="PANTHER" id="PTHR10106">
    <property type="entry name" value="CYTOCHROME B561-RELATED"/>
    <property type="match status" value="1"/>
</dbReference>
<feature type="transmembrane region" description="Helical" evidence="11">
    <location>
        <begin position="237"/>
        <end position="257"/>
    </location>
</feature>
<dbReference type="EMBL" id="JH431820">
    <property type="status" value="NOT_ANNOTATED_CDS"/>
    <property type="molecule type" value="Genomic_DNA"/>
</dbReference>
<dbReference type="PROSITE" id="PS50939">
    <property type="entry name" value="CYTOCHROME_B561"/>
    <property type="match status" value="1"/>
</dbReference>
<dbReference type="eggNOG" id="KOG1619">
    <property type="taxonomic scope" value="Eukaryota"/>
</dbReference>
<dbReference type="PhylomeDB" id="T1JPC0"/>